<comment type="caution">
    <text evidence="1">The sequence shown here is derived from an EMBL/GenBank/DDBJ whole genome shotgun (WGS) entry which is preliminary data.</text>
</comment>
<sequence>MSVERRDLWDALRAISVGASLWIMSGDFNIVLSLEERSGGAAPSSVAMSDFHDAIADCALVDVGYTRRPYTWYSRQL</sequence>
<accession>A0AAW2XVD9</accession>
<dbReference type="EMBL" id="JACGWN010000002">
    <property type="protein sequence ID" value="KAL0457930.1"/>
    <property type="molecule type" value="Genomic_DNA"/>
</dbReference>
<proteinExistence type="predicted"/>
<protein>
    <submittedName>
        <fullName evidence="1">Uncharacterized protein</fullName>
    </submittedName>
</protein>
<reference evidence="1" key="1">
    <citation type="submission" date="2020-06" db="EMBL/GenBank/DDBJ databases">
        <authorList>
            <person name="Li T."/>
            <person name="Hu X."/>
            <person name="Zhang T."/>
            <person name="Song X."/>
            <person name="Zhang H."/>
            <person name="Dai N."/>
            <person name="Sheng W."/>
            <person name="Hou X."/>
            <person name="Wei L."/>
        </authorList>
    </citation>
    <scope>NUCLEOTIDE SEQUENCE</scope>
    <source>
        <strain evidence="1">KEN1</strain>
        <tissue evidence="1">Leaf</tissue>
    </source>
</reference>
<gene>
    <name evidence="1" type="ORF">Slati_0420200</name>
</gene>
<name>A0AAW2XVD9_9LAMI</name>
<dbReference type="InterPro" id="IPR036691">
    <property type="entry name" value="Endo/exonu/phosph_ase_sf"/>
</dbReference>
<dbReference type="AlphaFoldDB" id="A0AAW2XVD9"/>
<evidence type="ECO:0000313" key="1">
    <source>
        <dbReference type="EMBL" id="KAL0457930.1"/>
    </source>
</evidence>
<organism evidence="1">
    <name type="scientific">Sesamum latifolium</name>
    <dbReference type="NCBI Taxonomy" id="2727402"/>
    <lineage>
        <taxon>Eukaryota</taxon>
        <taxon>Viridiplantae</taxon>
        <taxon>Streptophyta</taxon>
        <taxon>Embryophyta</taxon>
        <taxon>Tracheophyta</taxon>
        <taxon>Spermatophyta</taxon>
        <taxon>Magnoliopsida</taxon>
        <taxon>eudicotyledons</taxon>
        <taxon>Gunneridae</taxon>
        <taxon>Pentapetalae</taxon>
        <taxon>asterids</taxon>
        <taxon>lamiids</taxon>
        <taxon>Lamiales</taxon>
        <taxon>Pedaliaceae</taxon>
        <taxon>Sesamum</taxon>
    </lineage>
</organism>
<dbReference type="Gene3D" id="3.60.10.10">
    <property type="entry name" value="Endonuclease/exonuclease/phosphatase"/>
    <property type="match status" value="1"/>
</dbReference>
<dbReference type="SUPFAM" id="SSF56219">
    <property type="entry name" value="DNase I-like"/>
    <property type="match status" value="1"/>
</dbReference>
<reference evidence="1" key="2">
    <citation type="journal article" date="2024" name="Plant">
        <title>Genomic evolution and insights into agronomic trait innovations of Sesamum species.</title>
        <authorList>
            <person name="Miao H."/>
            <person name="Wang L."/>
            <person name="Qu L."/>
            <person name="Liu H."/>
            <person name="Sun Y."/>
            <person name="Le M."/>
            <person name="Wang Q."/>
            <person name="Wei S."/>
            <person name="Zheng Y."/>
            <person name="Lin W."/>
            <person name="Duan Y."/>
            <person name="Cao H."/>
            <person name="Xiong S."/>
            <person name="Wang X."/>
            <person name="Wei L."/>
            <person name="Li C."/>
            <person name="Ma Q."/>
            <person name="Ju M."/>
            <person name="Zhao R."/>
            <person name="Li G."/>
            <person name="Mu C."/>
            <person name="Tian Q."/>
            <person name="Mei H."/>
            <person name="Zhang T."/>
            <person name="Gao T."/>
            <person name="Zhang H."/>
        </authorList>
    </citation>
    <scope>NUCLEOTIDE SEQUENCE</scope>
    <source>
        <strain evidence="1">KEN1</strain>
    </source>
</reference>